<evidence type="ECO:0000313" key="2">
    <source>
        <dbReference type="Proteomes" id="UP001147752"/>
    </source>
</evidence>
<dbReference type="OrthoDB" id="4363624at2759"/>
<evidence type="ECO:0000313" key="1">
    <source>
        <dbReference type="EMBL" id="KAJ5360075.1"/>
    </source>
</evidence>
<dbReference type="AlphaFoldDB" id="A0A9W9RIC0"/>
<name>A0A9W9RIC0_9EURO</name>
<dbReference type="RefSeq" id="XP_056575561.1">
    <property type="nucleotide sequence ID" value="XM_056726989.1"/>
</dbReference>
<dbReference type="GeneID" id="81466172"/>
<organism evidence="1 2">
    <name type="scientific">Penicillium concentricum</name>
    <dbReference type="NCBI Taxonomy" id="293559"/>
    <lineage>
        <taxon>Eukaryota</taxon>
        <taxon>Fungi</taxon>
        <taxon>Dikarya</taxon>
        <taxon>Ascomycota</taxon>
        <taxon>Pezizomycotina</taxon>
        <taxon>Eurotiomycetes</taxon>
        <taxon>Eurotiomycetidae</taxon>
        <taxon>Eurotiales</taxon>
        <taxon>Aspergillaceae</taxon>
        <taxon>Penicillium</taxon>
    </lineage>
</organism>
<keyword evidence="2" id="KW-1185">Reference proteome</keyword>
<accession>A0A9W9RIC0</accession>
<comment type="caution">
    <text evidence="1">The sequence shown here is derived from an EMBL/GenBank/DDBJ whole genome shotgun (WGS) entry which is preliminary data.</text>
</comment>
<dbReference type="Proteomes" id="UP001147752">
    <property type="component" value="Unassembled WGS sequence"/>
</dbReference>
<reference evidence="1" key="1">
    <citation type="submission" date="2022-12" db="EMBL/GenBank/DDBJ databases">
        <authorList>
            <person name="Petersen C."/>
        </authorList>
    </citation>
    <scope>NUCLEOTIDE SEQUENCE</scope>
    <source>
        <strain evidence="1">IBT 3081</strain>
    </source>
</reference>
<reference evidence="1" key="2">
    <citation type="journal article" date="2023" name="IMA Fungus">
        <title>Comparative genomic study of the Penicillium genus elucidates a diverse pangenome and 15 lateral gene transfer events.</title>
        <authorList>
            <person name="Petersen C."/>
            <person name="Sorensen T."/>
            <person name="Nielsen M.R."/>
            <person name="Sondergaard T.E."/>
            <person name="Sorensen J.L."/>
            <person name="Fitzpatrick D.A."/>
            <person name="Frisvad J.C."/>
            <person name="Nielsen K.L."/>
        </authorList>
    </citation>
    <scope>NUCLEOTIDE SEQUENCE</scope>
    <source>
        <strain evidence="1">IBT 3081</strain>
    </source>
</reference>
<gene>
    <name evidence="1" type="ORF">N7517_009266</name>
</gene>
<sequence>MPYEYDQESVLANGIYPVANAIEMDELLLLGTLLLSLSHPDWRFPELSGELDVLHPRAQNPESRYGRQSSLTMAKDITTLLPSCEDRTLFDLGVMGVNGSEN</sequence>
<proteinExistence type="predicted"/>
<dbReference type="EMBL" id="JAPZBT010000004">
    <property type="protein sequence ID" value="KAJ5360075.1"/>
    <property type="molecule type" value="Genomic_DNA"/>
</dbReference>
<protein>
    <submittedName>
        <fullName evidence="1">Uncharacterized protein</fullName>
    </submittedName>
</protein>